<keyword evidence="8 11" id="KW-0067">ATP-binding</keyword>
<dbReference type="HAMAP" id="MF_00109">
    <property type="entry name" value="Shikimate_kinase"/>
    <property type="match status" value="1"/>
</dbReference>
<dbReference type="PRINTS" id="PR01100">
    <property type="entry name" value="SHIKIMTKNASE"/>
</dbReference>
<dbReference type="UniPathway" id="UPA00053">
    <property type="reaction ID" value="UER00088"/>
</dbReference>
<dbReference type="GO" id="GO:0005829">
    <property type="term" value="C:cytosol"/>
    <property type="evidence" value="ECO:0007669"/>
    <property type="project" value="TreeGrafter"/>
</dbReference>
<dbReference type="InterPro" id="IPR031322">
    <property type="entry name" value="Shikimate/glucono_kinase"/>
</dbReference>
<keyword evidence="9 11" id="KW-0057">Aromatic amino acid biosynthesis</keyword>
<evidence type="ECO:0000256" key="7">
    <source>
        <dbReference type="ARBA" id="ARBA00022777"/>
    </source>
</evidence>
<comment type="pathway">
    <text evidence="1 11">Metabolic intermediate biosynthesis; chorismate biosynthesis; chorismate from D-erythrose 4-phosphate and phosphoenolpyruvate: step 5/7.</text>
</comment>
<evidence type="ECO:0000256" key="6">
    <source>
        <dbReference type="ARBA" id="ARBA00022741"/>
    </source>
</evidence>
<comment type="catalytic activity">
    <reaction evidence="10 11">
        <text>shikimate + ATP = 3-phosphoshikimate + ADP + H(+)</text>
        <dbReference type="Rhea" id="RHEA:13121"/>
        <dbReference type="ChEBI" id="CHEBI:15378"/>
        <dbReference type="ChEBI" id="CHEBI:30616"/>
        <dbReference type="ChEBI" id="CHEBI:36208"/>
        <dbReference type="ChEBI" id="CHEBI:145989"/>
        <dbReference type="ChEBI" id="CHEBI:456216"/>
        <dbReference type="EC" id="2.7.1.71"/>
    </reaction>
</comment>
<evidence type="ECO:0000256" key="8">
    <source>
        <dbReference type="ARBA" id="ARBA00022840"/>
    </source>
</evidence>
<dbReference type="OrthoDB" id="9800332at2"/>
<evidence type="ECO:0000256" key="9">
    <source>
        <dbReference type="ARBA" id="ARBA00023141"/>
    </source>
</evidence>
<comment type="subcellular location">
    <subcellularLocation>
        <location evidence="11">Cytoplasm</location>
    </subcellularLocation>
</comment>
<feature type="binding site" evidence="11">
    <location>
        <position position="59"/>
    </location>
    <ligand>
        <name>substrate</name>
    </ligand>
</feature>
<proteinExistence type="inferred from homology"/>
<feature type="binding site" evidence="11">
    <location>
        <position position="81"/>
    </location>
    <ligand>
        <name>substrate</name>
    </ligand>
</feature>
<dbReference type="Pfam" id="PF01202">
    <property type="entry name" value="SKI"/>
    <property type="match status" value="1"/>
</dbReference>
<dbReference type="NCBIfam" id="NF003456">
    <property type="entry name" value="PRK05057.1"/>
    <property type="match status" value="1"/>
</dbReference>
<feature type="binding site" evidence="11">
    <location>
        <position position="35"/>
    </location>
    <ligand>
        <name>substrate</name>
    </ligand>
</feature>
<dbReference type="InterPro" id="IPR000623">
    <property type="entry name" value="Shikimate_kinase/TSH1"/>
</dbReference>
<dbReference type="STRING" id="658218.SAMN05216562_2378"/>
<keyword evidence="11" id="KW-0479">Metal-binding</keyword>
<dbReference type="GO" id="GO:0009073">
    <property type="term" value="P:aromatic amino acid family biosynthetic process"/>
    <property type="evidence" value="ECO:0007669"/>
    <property type="project" value="UniProtKB-KW"/>
</dbReference>
<dbReference type="InterPro" id="IPR027417">
    <property type="entry name" value="P-loop_NTPase"/>
</dbReference>
<dbReference type="CDD" id="cd00464">
    <property type="entry name" value="SK"/>
    <property type="match status" value="1"/>
</dbReference>
<dbReference type="EMBL" id="FNQO01000002">
    <property type="protein sequence ID" value="SEA22644.1"/>
    <property type="molecule type" value="Genomic_DNA"/>
</dbReference>
<keyword evidence="6 11" id="KW-0547">Nucleotide-binding</keyword>
<dbReference type="PANTHER" id="PTHR21087">
    <property type="entry name" value="SHIKIMATE KINASE"/>
    <property type="match status" value="1"/>
</dbReference>
<sequence length="175" mass="19389">MISRSIFLVGPMGAGKSTIGKLLAAQLQLPFADSDKVLEERTGADIPWIFDVEGEAGFRRRESEVLRDLCHGPTQVIATGGGIVLMEENRQLLRTYGLVVYLQASTEQLLERTSKNANRPLLNVADPRARIIELVQQRDPLYREVADIICDTDHCTPKQAALMVAERLSQDATSQ</sequence>
<dbReference type="SUPFAM" id="SSF52540">
    <property type="entry name" value="P-loop containing nucleoside triphosphate hydrolases"/>
    <property type="match status" value="1"/>
</dbReference>
<evidence type="ECO:0000256" key="10">
    <source>
        <dbReference type="ARBA" id="ARBA00048567"/>
    </source>
</evidence>
<comment type="subunit">
    <text evidence="11">Monomer.</text>
</comment>
<dbReference type="GO" id="GO:0009423">
    <property type="term" value="P:chorismate biosynthetic process"/>
    <property type="evidence" value="ECO:0007669"/>
    <property type="project" value="UniProtKB-UniRule"/>
</dbReference>
<comment type="caution">
    <text evidence="11">Lacks conserved residue(s) required for the propagation of feature annotation.</text>
</comment>
<dbReference type="EC" id="2.7.1.71" evidence="3 11"/>
<evidence type="ECO:0000256" key="5">
    <source>
        <dbReference type="ARBA" id="ARBA00022679"/>
    </source>
</evidence>
<keyword evidence="4 11" id="KW-0028">Amino-acid biosynthesis</keyword>
<comment type="similarity">
    <text evidence="2 11">Belongs to the shikimate kinase family.</text>
</comment>
<dbReference type="GO" id="GO:0005524">
    <property type="term" value="F:ATP binding"/>
    <property type="evidence" value="ECO:0007669"/>
    <property type="project" value="UniProtKB-UniRule"/>
</dbReference>
<accession>A0A1H3ZH59</accession>
<protein>
    <recommendedName>
        <fullName evidence="3 11">Shikimate kinase</fullName>
        <shortName evidence="11">SK</shortName>
        <ecNumber evidence="3 11">2.7.1.71</ecNumber>
    </recommendedName>
</protein>
<evidence type="ECO:0000256" key="11">
    <source>
        <dbReference type="HAMAP-Rule" id="MF_00109"/>
    </source>
</evidence>
<gene>
    <name evidence="11" type="primary">aroK</name>
    <name evidence="12" type="ORF">SAMN05216562_2378</name>
</gene>
<dbReference type="Gene3D" id="3.40.50.300">
    <property type="entry name" value="P-loop containing nucleotide triphosphate hydrolases"/>
    <property type="match status" value="1"/>
</dbReference>
<organism evidence="12 13">
    <name type="scientific">Microbulbifer marinus</name>
    <dbReference type="NCBI Taxonomy" id="658218"/>
    <lineage>
        <taxon>Bacteria</taxon>
        <taxon>Pseudomonadati</taxon>
        <taxon>Pseudomonadota</taxon>
        <taxon>Gammaproteobacteria</taxon>
        <taxon>Cellvibrionales</taxon>
        <taxon>Microbulbiferaceae</taxon>
        <taxon>Microbulbifer</taxon>
    </lineage>
</organism>
<evidence type="ECO:0000256" key="2">
    <source>
        <dbReference type="ARBA" id="ARBA00006997"/>
    </source>
</evidence>
<dbReference type="InterPro" id="IPR023000">
    <property type="entry name" value="Shikimate_kinase_CS"/>
</dbReference>
<dbReference type="GO" id="GO:0000287">
    <property type="term" value="F:magnesium ion binding"/>
    <property type="evidence" value="ECO:0007669"/>
    <property type="project" value="UniProtKB-UniRule"/>
</dbReference>
<dbReference type="GO" id="GO:0008652">
    <property type="term" value="P:amino acid biosynthetic process"/>
    <property type="evidence" value="ECO:0007669"/>
    <property type="project" value="UniProtKB-KW"/>
</dbReference>
<feature type="binding site" evidence="11">
    <location>
        <position position="119"/>
    </location>
    <ligand>
        <name>ATP</name>
        <dbReference type="ChEBI" id="CHEBI:30616"/>
    </ligand>
</feature>
<keyword evidence="13" id="KW-1185">Reference proteome</keyword>
<evidence type="ECO:0000256" key="4">
    <source>
        <dbReference type="ARBA" id="ARBA00022605"/>
    </source>
</evidence>
<dbReference type="PANTHER" id="PTHR21087:SF16">
    <property type="entry name" value="SHIKIMATE KINASE 1, CHLOROPLASTIC"/>
    <property type="match status" value="1"/>
</dbReference>
<evidence type="ECO:0000313" key="13">
    <source>
        <dbReference type="Proteomes" id="UP000198658"/>
    </source>
</evidence>
<feature type="binding site" evidence="11">
    <location>
        <position position="138"/>
    </location>
    <ligand>
        <name>substrate</name>
    </ligand>
</feature>
<name>A0A1H3ZH59_9GAMM</name>
<reference evidence="13" key="1">
    <citation type="submission" date="2016-10" db="EMBL/GenBank/DDBJ databases">
        <authorList>
            <person name="Varghese N."/>
            <person name="Submissions S."/>
        </authorList>
    </citation>
    <scope>NUCLEOTIDE SEQUENCE [LARGE SCALE GENOMIC DNA]</scope>
    <source>
        <strain evidence="13">CGMCC 1.10657</strain>
    </source>
</reference>
<dbReference type="AlphaFoldDB" id="A0A1H3ZH59"/>
<feature type="binding site" evidence="11">
    <location>
        <begin position="13"/>
        <end position="18"/>
    </location>
    <ligand>
        <name>ATP</name>
        <dbReference type="ChEBI" id="CHEBI:30616"/>
    </ligand>
</feature>
<keyword evidence="5 11" id="KW-0808">Transferase</keyword>
<comment type="cofactor">
    <cofactor evidence="11">
        <name>Mg(2+)</name>
        <dbReference type="ChEBI" id="CHEBI:18420"/>
    </cofactor>
    <text evidence="11">Binds 1 Mg(2+) ion per subunit.</text>
</comment>
<keyword evidence="11" id="KW-0460">Magnesium</keyword>
<comment type="function">
    <text evidence="11">Catalyzes the specific phosphorylation of the 3-hydroxyl group of shikimic acid using ATP as a cosubstrate.</text>
</comment>
<dbReference type="Proteomes" id="UP000198658">
    <property type="component" value="Unassembled WGS sequence"/>
</dbReference>
<feature type="binding site" evidence="11">
    <location>
        <position position="17"/>
    </location>
    <ligand>
        <name>Mg(2+)</name>
        <dbReference type="ChEBI" id="CHEBI:18420"/>
    </ligand>
</feature>
<dbReference type="PROSITE" id="PS01128">
    <property type="entry name" value="SHIKIMATE_KINASE"/>
    <property type="match status" value="1"/>
</dbReference>
<evidence type="ECO:0000256" key="1">
    <source>
        <dbReference type="ARBA" id="ARBA00004842"/>
    </source>
</evidence>
<dbReference type="GO" id="GO:0004765">
    <property type="term" value="F:shikimate kinase activity"/>
    <property type="evidence" value="ECO:0007669"/>
    <property type="project" value="UniProtKB-UniRule"/>
</dbReference>
<keyword evidence="7 11" id="KW-0418">Kinase</keyword>
<evidence type="ECO:0000313" key="12">
    <source>
        <dbReference type="EMBL" id="SEA22644.1"/>
    </source>
</evidence>
<keyword evidence="11" id="KW-0963">Cytoplasm</keyword>
<evidence type="ECO:0000256" key="3">
    <source>
        <dbReference type="ARBA" id="ARBA00012154"/>
    </source>
</evidence>